<evidence type="ECO:0000313" key="1">
    <source>
        <dbReference type="Proteomes" id="UP000036681"/>
    </source>
</evidence>
<proteinExistence type="predicted"/>
<dbReference type="AlphaFoldDB" id="A0A0M3IUF4"/>
<accession>A0A0M3IUF4</accession>
<keyword evidence="1" id="KW-1185">Reference proteome</keyword>
<dbReference type="Proteomes" id="UP000036681">
    <property type="component" value="Unplaced"/>
</dbReference>
<name>A0A0M3IUF4_ASCLU</name>
<sequence>LFYKRLFGYCHNFRSNNSTCACVYLPLRGLQSADHSPIWPNQRAVWKQANIQIEHLLAIISLNVLSLLFFC</sequence>
<dbReference type="WBParaSite" id="ALUE_0002238201-mRNA-1">
    <property type="protein sequence ID" value="ALUE_0002238201-mRNA-1"/>
    <property type="gene ID" value="ALUE_0002238201"/>
</dbReference>
<evidence type="ECO:0000313" key="2">
    <source>
        <dbReference type="WBParaSite" id="ALUE_0002238201-mRNA-1"/>
    </source>
</evidence>
<reference evidence="2" key="1">
    <citation type="submission" date="2017-02" db="UniProtKB">
        <authorList>
            <consortium name="WormBaseParasite"/>
        </authorList>
    </citation>
    <scope>IDENTIFICATION</scope>
</reference>
<organism evidence="1 2">
    <name type="scientific">Ascaris lumbricoides</name>
    <name type="common">Giant roundworm</name>
    <dbReference type="NCBI Taxonomy" id="6252"/>
    <lineage>
        <taxon>Eukaryota</taxon>
        <taxon>Metazoa</taxon>
        <taxon>Ecdysozoa</taxon>
        <taxon>Nematoda</taxon>
        <taxon>Chromadorea</taxon>
        <taxon>Rhabditida</taxon>
        <taxon>Spirurina</taxon>
        <taxon>Ascaridomorpha</taxon>
        <taxon>Ascaridoidea</taxon>
        <taxon>Ascarididae</taxon>
        <taxon>Ascaris</taxon>
    </lineage>
</organism>
<protein>
    <submittedName>
        <fullName evidence="2">Ovule protein</fullName>
    </submittedName>
</protein>